<dbReference type="OrthoDB" id="3647at2759"/>
<dbReference type="PANTHER" id="PTHR43861:SF3">
    <property type="entry name" value="PUTATIVE (AFU_ORTHOLOGUE AFUA_2G14390)-RELATED"/>
    <property type="match status" value="1"/>
</dbReference>
<dbReference type="CDD" id="cd02440">
    <property type="entry name" value="AdoMet_MTases"/>
    <property type="match status" value="1"/>
</dbReference>
<comment type="caution">
    <text evidence="2">The sequence shown here is derived from an EMBL/GenBank/DDBJ whole genome shotgun (WGS) entry which is preliminary data.</text>
</comment>
<evidence type="ECO:0000313" key="3">
    <source>
        <dbReference type="Proteomes" id="UP001049176"/>
    </source>
</evidence>
<dbReference type="AlphaFoldDB" id="A0A9P7UUY3"/>
<keyword evidence="1" id="KW-0808">Transferase</keyword>
<dbReference type="KEGG" id="more:E1B28_009088"/>
<dbReference type="Gene3D" id="3.40.50.150">
    <property type="entry name" value="Vaccinia Virus protein VP39"/>
    <property type="match status" value="1"/>
</dbReference>
<name>A0A9P7UUY3_9AGAR</name>
<reference evidence="2" key="1">
    <citation type="journal article" date="2021" name="Genome Biol. Evol.">
        <title>The assembled and annotated genome of the fairy-ring fungus Marasmius oreades.</title>
        <authorList>
            <person name="Hiltunen M."/>
            <person name="Ament-Velasquez S.L."/>
            <person name="Johannesson H."/>
        </authorList>
    </citation>
    <scope>NUCLEOTIDE SEQUENCE</scope>
    <source>
        <strain evidence="2">03SP1</strain>
    </source>
</reference>
<sequence>MAQSQVSRLYSANVTHWDRMAQDIDQTPWGIAGMNIWKKLLPHVLQAAPFNKETSEVMDFGCGNGFNSSLLVPHSKSILGVDISSGMVDEYNRNMERWGLAEEGKFSAVRADLHEDGSSFAGKRFDIIFSCMVYHHLPSIHVTTKTLATYLKPGGYLLVMDWKKPEGEQPNYSDPINNIVKLPGLDESDMKNAFESAQLEFVGYNGEAATMDEMVGDYHLKNTAFVSWGKNDSPASTRM</sequence>
<protein>
    <recommendedName>
        <fullName evidence="4">S-adenosyl-L-methionine-dependent methyltransferase</fullName>
    </recommendedName>
</protein>
<evidence type="ECO:0008006" key="4">
    <source>
        <dbReference type="Google" id="ProtNLM"/>
    </source>
</evidence>
<proteinExistence type="predicted"/>
<dbReference type="Pfam" id="PF13489">
    <property type="entry name" value="Methyltransf_23"/>
    <property type="match status" value="1"/>
</dbReference>
<dbReference type="GeneID" id="66078164"/>
<keyword evidence="3" id="KW-1185">Reference proteome</keyword>
<accession>A0A9P7UUY3</accession>
<gene>
    <name evidence="2" type="ORF">E1B28_009088</name>
</gene>
<organism evidence="2 3">
    <name type="scientific">Marasmius oreades</name>
    <name type="common">fairy-ring Marasmius</name>
    <dbReference type="NCBI Taxonomy" id="181124"/>
    <lineage>
        <taxon>Eukaryota</taxon>
        <taxon>Fungi</taxon>
        <taxon>Dikarya</taxon>
        <taxon>Basidiomycota</taxon>
        <taxon>Agaricomycotina</taxon>
        <taxon>Agaricomycetes</taxon>
        <taxon>Agaricomycetidae</taxon>
        <taxon>Agaricales</taxon>
        <taxon>Marasmiineae</taxon>
        <taxon>Marasmiaceae</taxon>
        <taxon>Marasmius</taxon>
    </lineage>
</organism>
<dbReference type="InterPro" id="IPR029063">
    <property type="entry name" value="SAM-dependent_MTases_sf"/>
</dbReference>
<evidence type="ECO:0000256" key="1">
    <source>
        <dbReference type="ARBA" id="ARBA00022679"/>
    </source>
</evidence>
<dbReference type="GO" id="GO:0016740">
    <property type="term" value="F:transferase activity"/>
    <property type="evidence" value="ECO:0007669"/>
    <property type="project" value="UniProtKB-KW"/>
</dbReference>
<dbReference type="Proteomes" id="UP001049176">
    <property type="component" value="Chromosome 5"/>
</dbReference>
<dbReference type="SUPFAM" id="SSF53335">
    <property type="entry name" value="S-adenosyl-L-methionine-dependent methyltransferases"/>
    <property type="match status" value="1"/>
</dbReference>
<evidence type="ECO:0000313" key="2">
    <source>
        <dbReference type="EMBL" id="KAG7092764.1"/>
    </source>
</evidence>
<dbReference type="PANTHER" id="PTHR43861">
    <property type="entry name" value="TRANS-ACONITATE 2-METHYLTRANSFERASE-RELATED"/>
    <property type="match status" value="1"/>
</dbReference>
<dbReference type="EMBL" id="CM032185">
    <property type="protein sequence ID" value="KAG7092764.1"/>
    <property type="molecule type" value="Genomic_DNA"/>
</dbReference>
<dbReference type="RefSeq" id="XP_043009234.1">
    <property type="nucleotide sequence ID" value="XM_043153948.1"/>
</dbReference>